<protein>
    <submittedName>
        <fullName evidence="2">Alpha/beta hydrolase family protein</fullName>
    </submittedName>
</protein>
<evidence type="ECO:0000256" key="1">
    <source>
        <dbReference type="SAM" id="SignalP"/>
    </source>
</evidence>
<dbReference type="SUPFAM" id="SSF53474">
    <property type="entry name" value="alpha/beta-Hydrolases"/>
    <property type="match status" value="1"/>
</dbReference>
<accession>A0ABP6IAQ8</accession>
<keyword evidence="1" id="KW-0732">Signal</keyword>
<dbReference type="InterPro" id="IPR050583">
    <property type="entry name" value="Mycobacterial_A85_antigen"/>
</dbReference>
<dbReference type="Proteomes" id="UP001500831">
    <property type="component" value="Unassembled WGS sequence"/>
</dbReference>
<comment type="caution">
    <text evidence="2">The sequence shown here is derived from an EMBL/GenBank/DDBJ whole genome shotgun (WGS) entry which is preliminary data.</text>
</comment>
<feature type="chain" id="PRO_5047477086" evidence="1">
    <location>
        <begin position="23"/>
        <end position="313"/>
    </location>
</feature>
<evidence type="ECO:0000313" key="3">
    <source>
        <dbReference type="Proteomes" id="UP001500831"/>
    </source>
</evidence>
<dbReference type="InterPro" id="IPR000801">
    <property type="entry name" value="Esterase-like"/>
</dbReference>
<proteinExistence type="predicted"/>
<dbReference type="Gene3D" id="3.40.50.1820">
    <property type="entry name" value="alpha/beta hydrolase"/>
    <property type="match status" value="1"/>
</dbReference>
<feature type="signal peptide" evidence="1">
    <location>
        <begin position="1"/>
        <end position="22"/>
    </location>
</feature>
<reference evidence="3" key="1">
    <citation type="journal article" date="2019" name="Int. J. Syst. Evol. Microbiol.">
        <title>The Global Catalogue of Microorganisms (GCM) 10K type strain sequencing project: providing services to taxonomists for standard genome sequencing and annotation.</title>
        <authorList>
            <consortium name="The Broad Institute Genomics Platform"/>
            <consortium name="The Broad Institute Genome Sequencing Center for Infectious Disease"/>
            <person name="Wu L."/>
            <person name="Ma J."/>
        </authorList>
    </citation>
    <scope>NUCLEOTIDE SEQUENCE [LARGE SCALE GENOMIC DNA]</scope>
    <source>
        <strain evidence="3">JCM 6242</strain>
    </source>
</reference>
<keyword evidence="3" id="KW-1185">Reference proteome</keyword>
<organism evidence="2 3">
    <name type="scientific">Streptosporangium fragile</name>
    <dbReference type="NCBI Taxonomy" id="46186"/>
    <lineage>
        <taxon>Bacteria</taxon>
        <taxon>Bacillati</taxon>
        <taxon>Actinomycetota</taxon>
        <taxon>Actinomycetes</taxon>
        <taxon>Streptosporangiales</taxon>
        <taxon>Streptosporangiaceae</taxon>
        <taxon>Streptosporangium</taxon>
    </lineage>
</organism>
<name>A0ABP6IAQ8_9ACTN</name>
<dbReference type="EMBL" id="BAAAVI010000007">
    <property type="protein sequence ID" value="GAA2856317.1"/>
    <property type="molecule type" value="Genomic_DNA"/>
</dbReference>
<gene>
    <name evidence="2" type="ORF">GCM10010517_14620</name>
</gene>
<keyword evidence="2" id="KW-0378">Hydrolase</keyword>
<dbReference type="Pfam" id="PF00756">
    <property type="entry name" value="Esterase"/>
    <property type="match status" value="1"/>
</dbReference>
<dbReference type="PANTHER" id="PTHR48098:SF1">
    <property type="entry name" value="DIACYLGLYCEROL ACYLTRANSFERASE_MYCOLYLTRANSFERASE AG85A"/>
    <property type="match status" value="1"/>
</dbReference>
<dbReference type="PANTHER" id="PTHR48098">
    <property type="entry name" value="ENTEROCHELIN ESTERASE-RELATED"/>
    <property type="match status" value="1"/>
</dbReference>
<dbReference type="GO" id="GO:0016787">
    <property type="term" value="F:hydrolase activity"/>
    <property type="evidence" value="ECO:0007669"/>
    <property type="project" value="UniProtKB-KW"/>
</dbReference>
<evidence type="ECO:0000313" key="2">
    <source>
        <dbReference type="EMBL" id="GAA2856317.1"/>
    </source>
</evidence>
<sequence length="313" mass="33610">MLLVTFAVAAVLLALLTPFSPDGTGDYRATATEIPDYRVNKLGERDHELTVDSAALGRDGMVRILLPEGWKPGSGPWPVLYLLNGCCQAEYDSWITQGEAARLTAGYRALVVVPEVGTVGFYSDWRDGPGWETFHLTEVRQILESEYGASDRRAVAGLSMGGFGAMSYAGRHPGMFQAAASFSGVLHTRDGNGGVEWLLRRNGESSAKLWGAPQDPAWAAHNPTDLTGKLRDVRLFVSSGDGSPGPLDGPTATQDDGEAALLRQAQAFAERARADGANVTVDFYGPGTHTWPYWRRGLERALPMLMGSIGAAP</sequence>
<dbReference type="InterPro" id="IPR029058">
    <property type="entry name" value="AB_hydrolase_fold"/>
</dbReference>